<accession>A0A284R282</accession>
<protein>
    <submittedName>
        <fullName evidence="1">Uncharacterized protein</fullName>
    </submittedName>
</protein>
<evidence type="ECO:0000313" key="1">
    <source>
        <dbReference type="EMBL" id="SJL02820.1"/>
    </source>
</evidence>
<evidence type="ECO:0000313" key="2">
    <source>
        <dbReference type="Proteomes" id="UP000219338"/>
    </source>
</evidence>
<dbReference type="InterPro" id="IPR036537">
    <property type="entry name" value="Adaptor_Cbl_N_dom_sf"/>
</dbReference>
<keyword evidence="2" id="KW-1185">Reference proteome</keyword>
<dbReference type="CDD" id="cd21037">
    <property type="entry name" value="MLKL_NTD"/>
    <property type="match status" value="1"/>
</dbReference>
<gene>
    <name evidence="1" type="ORF">ARMOST_06158</name>
</gene>
<sequence>MPALNACLKVARLAEAAGDGVPYLKNVAKVAVVIFELLEQKGKNKEDAKELCESIANTIVVIDTLVLMQGERGAPYFMGICGEMERYLQDMAQDLKDTKRKHRGIKGVFCVDEYRDAIQAYRKRVDDLKTDFLIQVTGNCLLEVLQMHCLLKDVMAQVAVRHSEDIFSIGTRTDYSMFGDYHSVIKCYN</sequence>
<dbReference type="OrthoDB" id="2854096at2759"/>
<dbReference type="InterPro" id="IPR059179">
    <property type="entry name" value="MLKL-like_MCAfunc"/>
</dbReference>
<dbReference type="EMBL" id="FUEG01000004">
    <property type="protein sequence ID" value="SJL02820.1"/>
    <property type="molecule type" value="Genomic_DNA"/>
</dbReference>
<name>A0A284R282_ARMOS</name>
<proteinExistence type="predicted"/>
<dbReference type="GO" id="GO:0007166">
    <property type="term" value="P:cell surface receptor signaling pathway"/>
    <property type="evidence" value="ECO:0007669"/>
    <property type="project" value="InterPro"/>
</dbReference>
<dbReference type="Proteomes" id="UP000219338">
    <property type="component" value="Unassembled WGS sequence"/>
</dbReference>
<dbReference type="AlphaFoldDB" id="A0A284R282"/>
<dbReference type="Gene3D" id="1.20.930.20">
    <property type="entry name" value="Adaptor protein Cbl, N-terminal domain"/>
    <property type="match status" value="1"/>
</dbReference>
<organism evidence="1 2">
    <name type="scientific">Armillaria ostoyae</name>
    <name type="common">Armillaria root rot fungus</name>
    <dbReference type="NCBI Taxonomy" id="47428"/>
    <lineage>
        <taxon>Eukaryota</taxon>
        <taxon>Fungi</taxon>
        <taxon>Dikarya</taxon>
        <taxon>Basidiomycota</taxon>
        <taxon>Agaricomycotina</taxon>
        <taxon>Agaricomycetes</taxon>
        <taxon>Agaricomycetidae</taxon>
        <taxon>Agaricales</taxon>
        <taxon>Marasmiineae</taxon>
        <taxon>Physalacriaceae</taxon>
        <taxon>Armillaria</taxon>
    </lineage>
</organism>
<reference evidence="2" key="1">
    <citation type="journal article" date="2017" name="Nat. Ecol. Evol.">
        <title>Genome expansion and lineage-specific genetic innovations in the forest pathogenic fungi Armillaria.</title>
        <authorList>
            <person name="Sipos G."/>
            <person name="Prasanna A.N."/>
            <person name="Walter M.C."/>
            <person name="O'Connor E."/>
            <person name="Balint B."/>
            <person name="Krizsan K."/>
            <person name="Kiss B."/>
            <person name="Hess J."/>
            <person name="Varga T."/>
            <person name="Slot J."/>
            <person name="Riley R."/>
            <person name="Boka B."/>
            <person name="Rigling D."/>
            <person name="Barry K."/>
            <person name="Lee J."/>
            <person name="Mihaltcheva S."/>
            <person name="LaButti K."/>
            <person name="Lipzen A."/>
            <person name="Waldron R."/>
            <person name="Moloney N.M."/>
            <person name="Sperisen C."/>
            <person name="Kredics L."/>
            <person name="Vagvoelgyi C."/>
            <person name="Patrignani A."/>
            <person name="Fitzpatrick D."/>
            <person name="Nagy I."/>
            <person name="Doyle S."/>
            <person name="Anderson J.B."/>
            <person name="Grigoriev I.V."/>
            <person name="Gueldener U."/>
            <person name="Muensterkoetter M."/>
            <person name="Nagy L.G."/>
        </authorList>
    </citation>
    <scope>NUCLEOTIDE SEQUENCE [LARGE SCALE GENOMIC DNA]</scope>
    <source>
        <strain evidence="2">C18/9</strain>
    </source>
</reference>